<accession>A0A8H6VPX0</accession>
<dbReference type="Proteomes" id="UP000660729">
    <property type="component" value="Unassembled WGS sequence"/>
</dbReference>
<proteinExistence type="predicted"/>
<dbReference type="AlphaFoldDB" id="A0A8H6VPX0"/>
<comment type="caution">
    <text evidence="1">The sequence shown here is derived from an EMBL/GenBank/DDBJ whole genome shotgun (WGS) entry which is preliminary data.</text>
</comment>
<dbReference type="EMBL" id="JABCIY010000031">
    <property type="protein sequence ID" value="KAF7196184.1"/>
    <property type="molecule type" value="Genomic_DNA"/>
</dbReference>
<name>A0A8H6VPX0_9PEZI</name>
<sequence length="275" mass="32223">MPISNAKLITQITRLDDQSRPFWNQDHLYAWMTLLMMNRLPQVTHVMEALDSHGLPPELFKELPPWPSRCTIIYLPKIRGATPPYGICNAIRSMLNSEAATMVSRVEFCFEEPASRAAYFRLLLPRLRRAINAREEGDRGKIVMSSWEVENPQCWNGPERTWTRYVTDPSTHVITPQAYYTYRFAFKRRPHALPPNKVWQSEDLRILRRMSEALVRFSKGNGTSDFVQAMLENQKSREQEPLNIGNLDNHVAKQEIIEYWNDRWKAEESLLRFAE</sequence>
<gene>
    <name evidence="1" type="ORF">HII31_02585</name>
</gene>
<reference evidence="1" key="1">
    <citation type="submission" date="2020-04" db="EMBL/GenBank/DDBJ databases">
        <title>Draft genome resource of the tomato pathogen Pseudocercospora fuligena.</title>
        <authorList>
            <person name="Zaccaron A."/>
        </authorList>
    </citation>
    <scope>NUCLEOTIDE SEQUENCE</scope>
    <source>
        <strain evidence="1">PF001</strain>
    </source>
</reference>
<evidence type="ECO:0000313" key="2">
    <source>
        <dbReference type="Proteomes" id="UP000660729"/>
    </source>
</evidence>
<keyword evidence="2" id="KW-1185">Reference proteome</keyword>
<dbReference type="OrthoDB" id="5413827at2759"/>
<organism evidence="1 2">
    <name type="scientific">Pseudocercospora fuligena</name>
    <dbReference type="NCBI Taxonomy" id="685502"/>
    <lineage>
        <taxon>Eukaryota</taxon>
        <taxon>Fungi</taxon>
        <taxon>Dikarya</taxon>
        <taxon>Ascomycota</taxon>
        <taxon>Pezizomycotina</taxon>
        <taxon>Dothideomycetes</taxon>
        <taxon>Dothideomycetidae</taxon>
        <taxon>Mycosphaerellales</taxon>
        <taxon>Mycosphaerellaceae</taxon>
        <taxon>Pseudocercospora</taxon>
    </lineage>
</organism>
<evidence type="ECO:0000313" key="1">
    <source>
        <dbReference type="EMBL" id="KAF7196184.1"/>
    </source>
</evidence>
<protein>
    <submittedName>
        <fullName evidence="1">Uncharacterized protein</fullName>
    </submittedName>
</protein>